<keyword evidence="1" id="KW-1185">Reference proteome</keyword>
<organism evidence="1 2">
    <name type="scientific">Trichuris muris</name>
    <name type="common">Mouse whipworm</name>
    <dbReference type="NCBI Taxonomy" id="70415"/>
    <lineage>
        <taxon>Eukaryota</taxon>
        <taxon>Metazoa</taxon>
        <taxon>Ecdysozoa</taxon>
        <taxon>Nematoda</taxon>
        <taxon>Enoplea</taxon>
        <taxon>Dorylaimia</taxon>
        <taxon>Trichinellida</taxon>
        <taxon>Trichuridae</taxon>
        <taxon>Trichuris</taxon>
    </lineage>
</organism>
<accession>A0A5S6QPZ5</accession>
<dbReference type="Proteomes" id="UP000046395">
    <property type="component" value="Unassembled WGS sequence"/>
</dbReference>
<evidence type="ECO:0000313" key="1">
    <source>
        <dbReference type="Proteomes" id="UP000046395"/>
    </source>
</evidence>
<evidence type="ECO:0000313" key="2">
    <source>
        <dbReference type="WBParaSite" id="TMUE_2000008947.1"/>
    </source>
</evidence>
<name>A0A5S6QPZ5_TRIMR</name>
<dbReference type="AlphaFoldDB" id="A0A5S6QPZ5"/>
<dbReference type="WBParaSite" id="TMUE_2000008947.1">
    <property type="protein sequence ID" value="TMUE_2000008947.1"/>
    <property type="gene ID" value="WBGene00285470"/>
</dbReference>
<proteinExistence type="predicted"/>
<sequence length="89" mass="9898">MVKELGALVVEVGSILRKRTQRLDHKLPTAVHFRRNVVSSLESQLRIGRLKAMAHVPNAVGVNGDQAHFDFTHQVPGSDAQVMHHTVEQ</sequence>
<reference evidence="2" key="1">
    <citation type="submission" date="2019-12" db="UniProtKB">
        <authorList>
            <consortium name="WormBaseParasite"/>
        </authorList>
    </citation>
    <scope>IDENTIFICATION</scope>
</reference>
<protein>
    <submittedName>
        <fullName evidence="2">Uncharacterized protein</fullName>
    </submittedName>
</protein>